<dbReference type="Pfam" id="PF21757">
    <property type="entry name" value="DUF6870"/>
    <property type="match status" value="1"/>
</dbReference>
<accession>A0A9D2LRS6</accession>
<dbReference type="Proteomes" id="UP000823842">
    <property type="component" value="Unassembled WGS sequence"/>
</dbReference>
<evidence type="ECO:0000313" key="3">
    <source>
        <dbReference type="Proteomes" id="UP000823842"/>
    </source>
</evidence>
<feature type="domain" description="DUF6870" evidence="1">
    <location>
        <begin position="8"/>
        <end position="68"/>
    </location>
</feature>
<name>A0A9D2LRS6_9FIRM</name>
<dbReference type="AlphaFoldDB" id="A0A9D2LRS6"/>
<evidence type="ECO:0000259" key="1">
    <source>
        <dbReference type="Pfam" id="PF21757"/>
    </source>
</evidence>
<comment type="caution">
    <text evidence="2">The sequence shown here is derived from an EMBL/GenBank/DDBJ whole genome shotgun (WGS) entry which is preliminary data.</text>
</comment>
<dbReference type="EMBL" id="DWYZ01000086">
    <property type="protein sequence ID" value="HJB27971.1"/>
    <property type="molecule type" value="Genomic_DNA"/>
</dbReference>
<protein>
    <recommendedName>
        <fullName evidence="1">DUF6870 domain-containing protein</fullName>
    </recommendedName>
</protein>
<reference evidence="2" key="2">
    <citation type="submission" date="2021-04" db="EMBL/GenBank/DDBJ databases">
        <authorList>
            <person name="Gilroy R."/>
        </authorList>
    </citation>
    <scope>NUCLEOTIDE SEQUENCE</scope>
    <source>
        <strain evidence="2">ChiSjej1B19-5720</strain>
    </source>
</reference>
<proteinExistence type="predicted"/>
<sequence>MTVTESLEKTPVEIQEVKICRDMPVSFRRKEYLRQIKNPYMFKCGEVKVYLSFSQNGKPLKEALKDCLYAVGAYPPCDDV</sequence>
<gene>
    <name evidence="2" type="ORF">IAA06_04165</name>
</gene>
<organism evidence="2 3">
    <name type="scientific">Candidatus Blautia faecavium</name>
    <dbReference type="NCBI Taxonomy" id="2838487"/>
    <lineage>
        <taxon>Bacteria</taxon>
        <taxon>Bacillati</taxon>
        <taxon>Bacillota</taxon>
        <taxon>Clostridia</taxon>
        <taxon>Lachnospirales</taxon>
        <taxon>Lachnospiraceae</taxon>
        <taxon>Blautia</taxon>
    </lineage>
</organism>
<dbReference type="InterPro" id="IPR049222">
    <property type="entry name" value="DUF6870"/>
</dbReference>
<reference evidence="2" key="1">
    <citation type="journal article" date="2021" name="PeerJ">
        <title>Extensive microbial diversity within the chicken gut microbiome revealed by metagenomics and culture.</title>
        <authorList>
            <person name="Gilroy R."/>
            <person name="Ravi A."/>
            <person name="Getino M."/>
            <person name="Pursley I."/>
            <person name="Horton D.L."/>
            <person name="Alikhan N.F."/>
            <person name="Baker D."/>
            <person name="Gharbi K."/>
            <person name="Hall N."/>
            <person name="Watson M."/>
            <person name="Adriaenssens E.M."/>
            <person name="Foster-Nyarko E."/>
            <person name="Jarju S."/>
            <person name="Secka A."/>
            <person name="Antonio M."/>
            <person name="Oren A."/>
            <person name="Chaudhuri R.R."/>
            <person name="La Ragione R."/>
            <person name="Hildebrand F."/>
            <person name="Pallen M.J."/>
        </authorList>
    </citation>
    <scope>NUCLEOTIDE SEQUENCE</scope>
    <source>
        <strain evidence="2">ChiSjej1B19-5720</strain>
    </source>
</reference>
<evidence type="ECO:0000313" key="2">
    <source>
        <dbReference type="EMBL" id="HJB27971.1"/>
    </source>
</evidence>